<dbReference type="Proteomes" id="UP000030645">
    <property type="component" value="Unassembled WGS sequence"/>
</dbReference>
<protein>
    <submittedName>
        <fullName evidence="1">Uncharacterized protein</fullName>
    </submittedName>
</protein>
<evidence type="ECO:0000313" key="1">
    <source>
        <dbReference type="EMBL" id="EXC30160.1"/>
    </source>
</evidence>
<evidence type="ECO:0000313" key="2">
    <source>
        <dbReference type="Proteomes" id="UP000030645"/>
    </source>
</evidence>
<dbReference type="EMBL" id="KE346199">
    <property type="protein sequence ID" value="EXC30160.1"/>
    <property type="molecule type" value="Genomic_DNA"/>
</dbReference>
<sequence length="87" mass="10164">MKLIWVLFENPGQNRVFKQNKVKLRVHQLTGDREVILNRLAGGEETGRPVGARQLNQQGQFKENLAKTCKFEFKFKIFQGKTIKSRF</sequence>
<organism evidence="1 2">
    <name type="scientific">Morus notabilis</name>
    <dbReference type="NCBI Taxonomy" id="981085"/>
    <lineage>
        <taxon>Eukaryota</taxon>
        <taxon>Viridiplantae</taxon>
        <taxon>Streptophyta</taxon>
        <taxon>Embryophyta</taxon>
        <taxon>Tracheophyta</taxon>
        <taxon>Spermatophyta</taxon>
        <taxon>Magnoliopsida</taxon>
        <taxon>eudicotyledons</taxon>
        <taxon>Gunneridae</taxon>
        <taxon>Pentapetalae</taxon>
        <taxon>rosids</taxon>
        <taxon>fabids</taxon>
        <taxon>Rosales</taxon>
        <taxon>Moraceae</taxon>
        <taxon>Moreae</taxon>
        <taxon>Morus</taxon>
    </lineage>
</organism>
<accession>W9SHJ6</accession>
<dbReference type="AlphaFoldDB" id="W9SHJ6"/>
<name>W9SHJ6_9ROSA</name>
<keyword evidence="2" id="KW-1185">Reference proteome</keyword>
<reference evidence="2" key="1">
    <citation type="submission" date="2013-01" db="EMBL/GenBank/DDBJ databases">
        <title>Draft Genome Sequence of a Mulberry Tree, Morus notabilis C.K. Schneid.</title>
        <authorList>
            <person name="He N."/>
            <person name="Zhao S."/>
        </authorList>
    </citation>
    <scope>NUCLEOTIDE SEQUENCE</scope>
</reference>
<gene>
    <name evidence="1" type="ORF">L484_008491</name>
</gene>
<proteinExistence type="predicted"/>